<dbReference type="EC" id="2.3.1.30" evidence="2"/>
<dbReference type="Gene3D" id="2.160.10.10">
    <property type="entry name" value="Hexapeptide repeat proteins"/>
    <property type="match status" value="1"/>
</dbReference>
<keyword evidence="4" id="KW-1185">Reference proteome</keyword>
<dbReference type="GO" id="GO:0009001">
    <property type="term" value="F:serine O-acetyltransferase activity"/>
    <property type="evidence" value="ECO:0007669"/>
    <property type="project" value="UniProtKB-EC"/>
</dbReference>
<name>A0ABV6HGX3_9SPHI</name>
<evidence type="ECO:0000313" key="3">
    <source>
        <dbReference type="EMBL" id="MFC0318117.1"/>
    </source>
</evidence>
<dbReference type="Pfam" id="PF00132">
    <property type="entry name" value="Hexapep"/>
    <property type="match status" value="1"/>
</dbReference>
<organism evidence="3 4">
    <name type="scientific">Olivibacter oleidegradans</name>
    <dbReference type="NCBI Taxonomy" id="760123"/>
    <lineage>
        <taxon>Bacteria</taxon>
        <taxon>Pseudomonadati</taxon>
        <taxon>Bacteroidota</taxon>
        <taxon>Sphingobacteriia</taxon>
        <taxon>Sphingobacteriales</taxon>
        <taxon>Sphingobacteriaceae</taxon>
        <taxon>Olivibacter</taxon>
    </lineage>
</organism>
<evidence type="ECO:0000313" key="4">
    <source>
        <dbReference type="Proteomes" id="UP001589774"/>
    </source>
</evidence>
<sequence length="182" mass="19903">MGWIKETGRDLRQLKKVYEINYLLAVLANRGFHALFVYRLSNWLYKIKIPLLPLILTRCIQILYGIDIDYRSSISGGIVIIHGVGLVIGEGVVIEEGVTLYHGVTLGRKRQGKVVPNDDGFPSVEANSVIGAGAKLIGPIKIGRGSLVGPNCVLTQSIDAETLVKISQQSYILKNIRSTSTS</sequence>
<dbReference type="SUPFAM" id="SSF51161">
    <property type="entry name" value="Trimeric LpxA-like enzymes"/>
    <property type="match status" value="1"/>
</dbReference>
<evidence type="ECO:0000256" key="2">
    <source>
        <dbReference type="PIRNR" id="PIRNR000441"/>
    </source>
</evidence>
<comment type="similarity">
    <text evidence="2">Belongs to the transferase hexapeptide repeat family.</text>
</comment>
<proteinExistence type="inferred from homology"/>
<dbReference type="PIRSF" id="PIRSF000441">
    <property type="entry name" value="CysE"/>
    <property type="match status" value="1"/>
</dbReference>
<evidence type="ECO:0000256" key="1">
    <source>
        <dbReference type="ARBA" id="ARBA00049486"/>
    </source>
</evidence>
<gene>
    <name evidence="3" type="ORF">ACFFI0_07340</name>
</gene>
<dbReference type="EMBL" id="JBHLWO010000001">
    <property type="protein sequence ID" value="MFC0318117.1"/>
    <property type="molecule type" value="Genomic_DNA"/>
</dbReference>
<dbReference type="RefSeq" id="WP_130856205.1">
    <property type="nucleotide sequence ID" value="NZ_JBHLWO010000001.1"/>
</dbReference>
<comment type="caution">
    <text evidence="3">The sequence shown here is derived from an EMBL/GenBank/DDBJ whole genome shotgun (WGS) entry which is preliminary data.</text>
</comment>
<dbReference type="InterPro" id="IPR011004">
    <property type="entry name" value="Trimer_LpxA-like_sf"/>
</dbReference>
<accession>A0ABV6HGX3</accession>
<dbReference type="InterPro" id="IPR042122">
    <property type="entry name" value="Ser_AcTrfase_N_sf"/>
</dbReference>
<dbReference type="PANTHER" id="PTHR42811">
    <property type="entry name" value="SERINE ACETYLTRANSFERASE"/>
    <property type="match status" value="1"/>
</dbReference>
<dbReference type="Gene3D" id="1.10.3130.10">
    <property type="entry name" value="serine acetyltransferase, domain 1"/>
    <property type="match status" value="1"/>
</dbReference>
<keyword evidence="2 3" id="KW-0012">Acyltransferase</keyword>
<comment type="catalytic activity">
    <reaction evidence="1 2">
        <text>L-serine + acetyl-CoA = O-acetyl-L-serine + CoA</text>
        <dbReference type="Rhea" id="RHEA:24560"/>
        <dbReference type="ChEBI" id="CHEBI:33384"/>
        <dbReference type="ChEBI" id="CHEBI:57287"/>
        <dbReference type="ChEBI" id="CHEBI:57288"/>
        <dbReference type="ChEBI" id="CHEBI:58340"/>
        <dbReference type="EC" id="2.3.1.30"/>
    </reaction>
</comment>
<dbReference type="InterPro" id="IPR001451">
    <property type="entry name" value="Hexapep"/>
</dbReference>
<dbReference type="Proteomes" id="UP001589774">
    <property type="component" value="Unassembled WGS sequence"/>
</dbReference>
<dbReference type="InterPro" id="IPR005881">
    <property type="entry name" value="Ser_O-AcTrfase"/>
</dbReference>
<protein>
    <recommendedName>
        <fullName evidence="2">Serine acetyltransferase</fullName>
        <ecNumber evidence="2">2.3.1.30</ecNumber>
    </recommendedName>
</protein>
<reference evidence="3 4" key="1">
    <citation type="submission" date="2024-09" db="EMBL/GenBank/DDBJ databases">
        <authorList>
            <person name="Sun Q."/>
            <person name="Mori K."/>
        </authorList>
    </citation>
    <scope>NUCLEOTIDE SEQUENCE [LARGE SCALE GENOMIC DNA]</scope>
    <source>
        <strain evidence="3 4">CCM 7765</strain>
    </source>
</reference>
<keyword evidence="2 3" id="KW-0808">Transferase</keyword>